<accession>A0A8S5QP99</accession>
<proteinExistence type="predicted"/>
<sequence length="63" mass="7408">MTINHVYNKVIDTMKELESINLLDISKRKESQAQINKAYKILDNFKDELIREDIKRKQGGTND</sequence>
<dbReference type="EMBL" id="BK015707">
    <property type="protein sequence ID" value="DAE21095.1"/>
    <property type="molecule type" value="Genomic_DNA"/>
</dbReference>
<reference evidence="1" key="1">
    <citation type="journal article" date="2021" name="Proc. Natl. Acad. Sci. U.S.A.">
        <title>A Catalog of Tens of Thousands of Viruses from Human Metagenomes Reveals Hidden Associations with Chronic Diseases.</title>
        <authorList>
            <person name="Tisza M.J."/>
            <person name="Buck C.B."/>
        </authorList>
    </citation>
    <scope>NUCLEOTIDE SEQUENCE</scope>
    <source>
        <strain evidence="1">CtRCE13</strain>
    </source>
</reference>
<evidence type="ECO:0000313" key="1">
    <source>
        <dbReference type="EMBL" id="DAE21095.1"/>
    </source>
</evidence>
<name>A0A8S5QP99_9CAUD</name>
<protein>
    <submittedName>
        <fullName evidence="1">Uncharacterized protein</fullName>
    </submittedName>
</protein>
<organism evidence="1">
    <name type="scientific">Siphoviridae sp. ctRCE13</name>
    <dbReference type="NCBI Taxonomy" id="2826332"/>
    <lineage>
        <taxon>Viruses</taxon>
        <taxon>Duplodnaviria</taxon>
        <taxon>Heunggongvirae</taxon>
        <taxon>Uroviricota</taxon>
        <taxon>Caudoviricetes</taxon>
    </lineage>
</organism>